<keyword evidence="7 14" id="KW-0028">Amino-acid biosynthesis</keyword>
<accession>A0A1Y1ZF41</accession>
<feature type="binding site" evidence="16">
    <location>
        <begin position="329"/>
        <end position="332"/>
    </location>
    <ligand>
        <name>NAD(+)</name>
        <dbReference type="ChEBI" id="CHEBI:57540"/>
    </ligand>
</feature>
<evidence type="ECO:0000313" key="20">
    <source>
        <dbReference type="EMBL" id="ORY08794.1"/>
    </source>
</evidence>
<evidence type="ECO:0000256" key="4">
    <source>
        <dbReference type="ARBA" id="ARBA00011245"/>
    </source>
</evidence>
<organism evidence="20 21">
    <name type="scientific">Clohesyomyces aquaticus</name>
    <dbReference type="NCBI Taxonomy" id="1231657"/>
    <lineage>
        <taxon>Eukaryota</taxon>
        <taxon>Fungi</taxon>
        <taxon>Dikarya</taxon>
        <taxon>Ascomycota</taxon>
        <taxon>Pezizomycotina</taxon>
        <taxon>Dothideomycetes</taxon>
        <taxon>Pleosporomycetidae</taxon>
        <taxon>Pleosporales</taxon>
        <taxon>Lindgomycetaceae</taxon>
        <taxon>Clohesyomyces</taxon>
    </lineage>
</organism>
<dbReference type="FunFam" id="3.40.50.720:FF:000627">
    <property type="entry name" value="Saccharopine dehydrogenase [NAD(+), L-lysine-forming]"/>
    <property type="match status" value="1"/>
</dbReference>
<keyword evidence="9 14" id="KW-0520">NAD</keyword>
<dbReference type="InterPro" id="IPR051168">
    <property type="entry name" value="AASS"/>
</dbReference>
<feature type="disulfide bond" evidence="17">
    <location>
        <begin position="216"/>
        <end position="259"/>
    </location>
</feature>
<evidence type="ECO:0000259" key="19">
    <source>
        <dbReference type="SMART" id="SM01003"/>
    </source>
</evidence>
<evidence type="ECO:0000256" key="10">
    <source>
        <dbReference type="ARBA" id="ARBA00023154"/>
    </source>
</evidence>
<comment type="subunit">
    <text evidence="4">Monomer.</text>
</comment>
<feature type="domain" description="Alanine dehydrogenase/pyridine nucleotide transhydrogenase NAD(H)-binding" evidence="18">
    <location>
        <begin position="190"/>
        <end position="328"/>
    </location>
</feature>
<dbReference type="InterPro" id="IPR027281">
    <property type="entry name" value="Lys1"/>
</dbReference>
<evidence type="ECO:0000256" key="1">
    <source>
        <dbReference type="ARBA" id="ARBA00004078"/>
    </source>
</evidence>
<dbReference type="EMBL" id="MCFA01000095">
    <property type="protein sequence ID" value="ORY08794.1"/>
    <property type="molecule type" value="Genomic_DNA"/>
</dbReference>
<evidence type="ECO:0000256" key="15">
    <source>
        <dbReference type="PIRSR" id="PIRSR018250-1"/>
    </source>
</evidence>
<feature type="active site" description="Proton donor" evidence="15">
    <location>
        <position position="100"/>
    </location>
</feature>
<dbReference type="InterPro" id="IPR007886">
    <property type="entry name" value="AlaDH/PNT_N"/>
</dbReference>
<feature type="active site" description="Proton acceptor" evidence="15">
    <location>
        <position position="82"/>
    </location>
</feature>
<feature type="binding site" evidence="16">
    <location>
        <position position="134"/>
    </location>
    <ligand>
        <name>NAD(+)</name>
        <dbReference type="ChEBI" id="CHEBI:57540"/>
    </ligand>
</feature>
<proteinExistence type="inferred from homology"/>
<dbReference type="Proteomes" id="UP000193144">
    <property type="component" value="Unassembled WGS sequence"/>
</dbReference>
<dbReference type="SUPFAM" id="SSF52283">
    <property type="entry name" value="Formate/glycerate dehydrogenase catalytic domain-like"/>
    <property type="match status" value="1"/>
</dbReference>
<comment type="caution">
    <text evidence="20">The sequence shown here is derived from an EMBL/GenBank/DDBJ whole genome shotgun (WGS) entry which is preliminary data.</text>
</comment>
<feature type="binding site" evidence="16">
    <location>
        <position position="240"/>
    </location>
    <ligand>
        <name>NAD(+)</name>
        <dbReference type="ChEBI" id="CHEBI:57540"/>
    </ligand>
</feature>
<evidence type="ECO:0000256" key="17">
    <source>
        <dbReference type="PIRSR" id="PIRSR018250-4"/>
    </source>
</evidence>
<evidence type="ECO:0000256" key="9">
    <source>
        <dbReference type="ARBA" id="ARBA00023027"/>
    </source>
</evidence>
<dbReference type="CDD" id="cd12188">
    <property type="entry name" value="SDH"/>
    <property type="match status" value="1"/>
</dbReference>
<comment type="pathway">
    <text evidence="2 14">Amino-acid biosynthesis; L-lysine biosynthesis via AAA pathway; L-lysine from L-alpha-aminoadipate (fungal route): step 3/3.</text>
</comment>
<feature type="binding site" evidence="16">
    <location>
        <begin position="214"/>
        <end position="215"/>
    </location>
    <ligand>
        <name>NAD(+)</name>
        <dbReference type="ChEBI" id="CHEBI:57540"/>
    </ligand>
</feature>
<evidence type="ECO:0000256" key="11">
    <source>
        <dbReference type="ARBA" id="ARBA00023157"/>
    </source>
</evidence>
<keyword evidence="8 14" id="KW-0560">Oxidoreductase</keyword>
<evidence type="ECO:0000256" key="16">
    <source>
        <dbReference type="PIRSR" id="PIRSR018250-3"/>
    </source>
</evidence>
<evidence type="ECO:0000256" key="2">
    <source>
        <dbReference type="ARBA" id="ARBA00004884"/>
    </source>
</evidence>
<evidence type="ECO:0000256" key="7">
    <source>
        <dbReference type="ARBA" id="ARBA00022605"/>
    </source>
</evidence>
<evidence type="ECO:0000256" key="8">
    <source>
        <dbReference type="ARBA" id="ARBA00023002"/>
    </source>
</evidence>
<dbReference type="PANTHER" id="PTHR11133:SF23">
    <property type="entry name" value="SACCHAROPINE DEHYDROGENASE [NAD(+), L-LYSINE-FORMING]"/>
    <property type="match status" value="1"/>
</dbReference>
<evidence type="ECO:0000256" key="5">
    <source>
        <dbReference type="ARBA" id="ARBA00012847"/>
    </source>
</evidence>
<keyword evidence="21" id="KW-1185">Reference proteome</keyword>
<dbReference type="GO" id="GO:0005737">
    <property type="term" value="C:cytoplasm"/>
    <property type="evidence" value="ECO:0007669"/>
    <property type="project" value="TreeGrafter"/>
</dbReference>
<dbReference type="InterPro" id="IPR007698">
    <property type="entry name" value="AlaDH/PNT_NAD(H)-bd"/>
</dbReference>
<evidence type="ECO:0000256" key="12">
    <source>
        <dbReference type="ARBA" id="ARBA00033228"/>
    </source>
</evidence>
<dbReference type="Pfam" id="PF05222">
    <property type="entry name" value="AlaDh_PNT_N"/>
    <property type="match status" value="1"/>
</dbReference>
<evidence type="ECO:0000256" key="13">
    <source>
        <dbReference type="ARBA" id="ARBA00047860"/>
    </source>
</evidence>
<evidence type="ECO:0000259" key="18">
    <source>
        <dbReference type="SMART" id="SM01002"/>
    </source>
</evidence>
<dbReference type="SUPFAM" id="SSF51735">
    <property type="entry name" value="NAD(P)-binding Rossmann-fold domains"/>
    <property type="match status" value="1"/>
</dbReference>
<dbReference type="EC" id="1.5.1.7" evidence="5 14"/>
<comment type="similarity">
    <text evidence="3 14">Belongs to the AlaDH/PNT family.</text>
</comment>
<reference evidence="20 21" key="1">
    <citation type="submission" date="2016-07" db="EMBL/GenBank/DDBJ databases">
        <title>Pervasive Adenine N6-methylation of Active Genes in Fungi.</title>
        <authorList>
            <consortium name="DOE Joint Genome Institute"/>
            <person name="Mondo S.J."/>
            <person name="Dannebaum R.O."/>
            <person name="Kuo R.C."/>
            <person name="Labutti K."/>
            <person name="Haridas S."/>
            <person name="Kuo A."/>
            <person name="Salamov A."/>
            <person name="Ahrendt S.R."/>
            <person name="Lipzen A."/>
            <person name="Sullivan W."/>
            <person name="Andreopoulos W.B."/>
            <person name="Clum A."/>
            <person name="Lindquist E."/>
            <person name="Daum C."/>
            <person name="Ramamoorthy G.K."/>
            <person name="Gryganskyi A."/>
            <person name="Culley D."/>
            <person name="Magnuson J.K."/>
            <person name="James T.Y."/>
            <person name="O'Malley M.A."/>
            <person name="Stajich J.E."/>
            <person name="Spatafora J.W."/>
            <person name="Visel A."/>
            <person name="Grigoriev I.V."/>
        </authorList>
    </citation>
    <scope>NUCLEOTIDE SEQUENCE [LARGE SCALE GENOMIC DNA]</scope>
    <source>
        <strain evidence="20 21">CBS 115471</strain>
    </source>
</reference>
<evidence type="ECO:0000256" key="3">
    <source>
        <dbReference type="ARBA" id="ARBA00005689"/>
    </source>
</evidence>
<dbReference type="OrthoDB" id="265306at2759"/>
<dbReference type="FunFam" id="3.40.50.720:FF:000217">
    <property type="entry name" value="Saccharopine dehydrogenase [NAD(+), L-lysine-forming]"/>
    <property type="match status" value="1"/>
</dbReference>
<evidence type="ECO:0000313" key="21">
    <source>
        <dbReference type="Proteomes" id="UP000193144"/>
    </source>
</evidence>
<dbReference type="UniPathway" id="UPA00033">
    <property type="reaction ID" value="UER00034"/>
</dbReference>
<protein>
    <recommendedName>
        <fullName evidence="6 14">Saccharopine dehydrogenase [NAD(+), L-lysine-forming]</fullName>
        <shortName evidence="14">SDH</shortName>
        <ecNumber evidence="5 14">1.5.1.7</ecNumber>
    </recommendedName>
    <alternativeName>
        <fullName evidence="12 14">Lysine--2-oxoglutarate reductase</fullName>
    </alternativeName>
</protein>
<name>A0A1Y1ZF41_9PLEO</name>
<dbReference type="STRING" id="1231657.A0A1Y1ZF41"/>
<feature type="binding site" evidence="16">
    <location>
        <position position="261"/>
    </location>
    <ligand>
        <name>NAD(+)</name>
        <dbReference type="ChEBI" id="CHEBI:57540"/>
    </ligand>
</feature>
<feature type="binding site" evidence="16">
    <location>
        <position position="236"/>
    </location>
    <ligand>
        <name>NAD(+)</name>
        <dbReference type="ChEBI" id="CHEBI:57540"/>
    </ligand>
</feature>
<evidence type="ECO:0000256" key="6">
    <source>
        <dbReference type="ARBA" id="ARBA00021221"/>
    </source>
</evidence>
<comment type="catalytic activity">
    <reaction evidence="13 14">
        <text>L-saccharopine + NAD(+) + H2O = L-lysine + 2-oxoglutarate + NADH + H(+)</text>
        <dbReference type="Rhea" id="RHEA:12440"/>
        <dbReference type="ChEBI" id="CHEBI:15377"/>
        <dbReference type="ChEBI" id="CHEBI:15378"/>
        <dbReference type="ChEBI" id="CHEBI:16810"/>
        <dbReference type="ChEBI" id="CHEBI:32551"/>
        <dbReference type="ChEBI" id="CHEBI:57540"/>
        <dbReference type="ChEBI" id="CHEBI:57945"/>
        <dbReference type="ChEBI" id="CHEBI:57951"/>
        <dbReference type="EC" id="1.5.1.7"/>
    </reaction>
</comment>
<dbReference type="GO" id="GO:0019878">
    <property type="term" value="P:lysine biosynthetic process via aminoadipic acid"/>
    <property type="evidence" value="ECO:0007669"/>
    <property type="project" value="UniProtKB-UniPathway"/>
</dbReference>
<feature type="binding site" evidence="16">
    <location>
        <position position="288"/>
    </location>
    <ligand>
        <name>NAD(+)</name>
        <dbReference type="ChEBI" id="CHEBI:57540"/>
    </ligand>
</feature>
<dbReference type="Gene3D" id="3.40.50.720">
    <property type="entry name" value="NAD(P)-binding Rossmann-like Domain"/>
    <property type="match status" value="1"/>
</dbReference>
<dbReference type="SMART" id="SM01002">
    <property type="entry name" value="AlaDh_PNT_C"/>
    <property type="match status" value="1"/>
</dbReference>
<dbReference type="InterPro" id="IPR036291">
    <property type="entry name" value="NAD(P)-bd_dom_sf"/>
</dbReference>
<dbReference type="SMART" id="SM01003">
    <property type="entry name" value="AlaDh_PNT_N"/>
    <property type="match status" value="1"/>
</dbReference>
<dbReference type="PIRSF" id="PIRSF018250">
    <property type="entry name" value="Saccharopine_DH_Lys"/>
    <property type="match status" value="1"/>
</dbReference>
<dbReference type="AlphaFoldDB" id="A0A1Y1ZF41"/>
<keyword evidence="11" id="KW-1015">Disulfide bond</keyword>
<comment type="function">
    <text evidence="1">Catalyzes the NAD(+)-dependent cleavage of saccharopine to L-lysine and 2-oxoglutarate, the final step in the alpha-aminoadipate (AAA) pathway for lysin biosynthesis.</text>
</comment>
<evidence type="ECO:0000256" key="14">
    <source>
        <dbReference type="PIRNR" id="PIRNR018250"/>
    </source>
</evidence>
<feature type="domain" description="Alanine dehydrogenase/pyridine nucleotide transhydrogenase N-terminal" evidence="19">
    <location>
        <begin position="7"/>
        <end position="146"/>
    </location>
</feature>
<gene>
    <name evidence="20" type="ORF">BCR34DRAFT_541700</name>
</gene>
<sequence>MAFPTLHARAEAKPLEHRSCLTPTTAKKLLDAGYPVLVERSSTDPHFARIFKDQEFADVGCTLIDEGSWETAPTDRIIIGLKELPEAESPLEHTFVHFAHCYKQQGGWENVLARFPRGGGTLYDLEFLQDSTGRRVAAFGYHAGFAGAALAIKTWAWQLTHPDGEPLPGLETFTDGRGYYNNEAELIAQLQSDVAEGEKIAGRKPSSLVLGALGRCGSGAVDLLEKIGCSEILKWDLPETSQRDGPYPEIVESDIFVNCIYLSKPIPPFVNLESLKTPNRKLSVVCDVSCDTTNPHNPIPIYNINTTFDKPTVEVKVEGDGPRLSVISIDHLPSALPRESSEAFSAALLPSLMALKDRDSTPVWQGAEKLFREKVATLPEGMAKREV</sequence>
<dbReference type="GO" id="GO:0004754">
    <property type="term" value="F:saccharopine dehydrogenase (NAD+, L-lysine-forming) activity"/>
    <property type="evidence" value="ECO:0007669"/>
    <property type="project" value="UniProtKB-EC"/>
</dbReference>
<keyword evidence="10 14" id="KW-0457">Lysine biosynthesis</keyword>
<dbReference type="PANTHER" id="PTHR11133">
    <property type="entry name" value="SACCHAROPINE DEHYDROGENASE"/>
    <property type="match status" value="1"/>
</dbReference>